<dbReference type="GO" id="GO:0055078">
    <property type="term" value="P:sodium ion homeostasis"/>
    <property type="evidence" value="ECO:0007669"/>
    <property type="project" value="TreeGrafter"/>
</dbReference>
<reference evidence="6 7" key="2">
    <citation type="submission" date="2018-11" db="EMBL/GenBank/DDBJ databases">
        <authorList>
            <consortium name="Pathogen Informatics"/>
        </authorList>
    </citation>
    <scope>NUCLEOTIDE SEQUENCE [LARGE SCALE GENOMIC DNA]</scope>
</reference>
<dbReference type="AlphaFoldDB" id="A0A0R3RDJ6"/>
<dbReference type="EMBL" id="UZAG01023653">
    <property type="protein sequence ID" value="VDO57305.1"/>
    <property type="molecule type" value="Genomic_DNA"/>
</dbReference>
<keyword evidence="2 5" id="KW-0812">Transmembrane</keyword>
<comment type="subcellular location">
    <subcellularLocation>
        <location evidence="1">Membrane</location>
        <topology evidence="1">Multi-pass membrane protein</topology>
    </subcellularLocation>
</comment>
<dbReference type="InterPro" id="IPR004842">
    <property type="entry name" value="SLC12A_fam"/>
</dbReference>
<keyword evidence="3 5" id="KW-1133">Transmembrane helix</keyword>
<dbReference type="WBParaSite" id="BTMF_0001812001-mRNA-1">
    <property type="protein sequence ID" value="BTMF_0001812001-mRNA-1"/>
    <property type="gene ID" value="BTMF_0001812001"/>
</dbReference>
<dbReference type="GO" id="GO:0016020">
    <property type="term" value="C:membrane"/>
    <property type="evidence" value="ECO:0007669"/>
    <property type="project" value="UniProtKB-SubCell"/>
</dbReference>
<keyword evidence="7" id="KW-1185">Reference proteome</keyword>
<sequence>MSLSSTMTNLDNGPQIFQAMCKDELFPLFRYFSKEYDLNIPQRAYILFSILTMAVILIGKFSSYFIIK</sequence>
<proteinExistence type="predicted"/>
<evidence type="ECO:0000256" key="5">
    <source>
        <dbReference type="SAM" id="Phobius"/>
    </source>
</evidence>
<name>A0A0R3RDJ6_9BILA</name>
<evidence type="ECO:0000313" key="6">
    <source>
        <dbReference type="EMBL" id="VDO57305.1"/>
    </source>
</evidence>
<gene>
    <name evidence="6" type="ORF">BTMF_LOCUS16080</name>
</gene>
<evidence type="ECO:0000313" key="7">
    <source>
        <dbReference type="Proteomes" id="UP000280834"/>
    </source>
</evidence>
<dbReference type="PANTHER" id="PTHR11827">
    <property type="entry name" value="SOLUTE CARRIER FAMILY 12, CATION COTRANSPORTERS"/>
    <property type="match status" value="1"/>
</dbReference>
<organism evidence="8">
    <name type="scientific">Brugia timori</name>
    <dbReference type="NCBI Taxonomy" id="42155"/>
    <lineage>
        <taxon>Eukaryota</taxon>
        <taxon>Metazoa</taxon>
        <taxon>Ecdysozoa</taxon>
        <taxon>Nematoda</taxon>
        <taxon>Chromadorea</taxon>
        <taxon>Rhabditida</taxon>
        <taxon>Spirurina</taxon>
        <taxon>Spiruromorpha</taxon>
        <taxon>Filarioidea</taxon>
        <taxon>Onchocercidae</taxon>
        <taxon>Brugia</taxon>
    </lineage>
</organism>
<dbReference type="STRING" id="42155.A0A0R3RDJ6"/>
<dbReference type="GO" id="GO:0008511">
    <property type="term" value="F:sodium:potassium:chloride symporter activity"/>
    <property type="evidence" value="ECO:0007669"/>
    <property type="project" value="TreeGrafter"/>
</dbReference>
<evidence type="ECO:0000256" key="1">
    <source>
        <dbReference type="ARBA" id="ARBA00004141"/>
    </source>
</evidence>
<dbReference type="Proteomes" id="UP000280834">
    <property type="component" value="Unassembled WGS sequence"/>
</dbReference>
<dbReference type="Gene3D" id="1.20.1740.10">
    <property type="entry name" value="Amino acid/polyamine transporter I"/>
    <property type="match status" value="1"/>
</dbReference>
<evidence type="ECO:0000313" key="8">
    <source>
        <dbReference type="WBParaSite" id="BTMF_0001812001-mRNA-1"/>
    </source>
</evidence>
<keyword evidence="4 5" id="KW-0472">Membrane</keyword>
<dbReference type="GO" id="GO:0055064">
    <property type="term" value="P:chloride ion homeostasis"/>
    <property type="evidence" value="ECO:0007669"/>
    <property type="project" value="TreeGrafter"/>
</dbReference>
<feature type="transmembrane region" description="Helical" evidence="5">
    <location>
        <begin position="44"/>
        <end position="67"/>
    </location>
</feature>
<dbReference type="GO" id="GO:0006884">
    <property type="term" value="P:cell volume homeostasis"/>
    <property type="evidence" value="ECO:0007669"/>
    <property type="project" value="TreeGrafter"/>
</dbReference>
<evidence type="ECO:0000256" key="3">
    <source>
        <dbReference type="ARBA" id="ARBA00022989"/>
    </source>
</evidence>
<evidence type="ECO:0000256" key="4">
    <source>
        <dbReference type="ARBA" id="ARBA00023136"/>
    </source>
</evidence>
<evidence type="ECO:0000256" key="2">
    <source>
        <dbReference type="ARBA" id="ARBA00022692"/>
    </source>
</evidence>
<dbReference type="PANTHER" id="PTHR11827:SF103">
    <property type="entry name" value="SODIUM CHLORIDE COTRANSPORTER 69, ISOFORM E"/>
    <property type="match status" value="1"/>
</dbReference>
<dbReference type="GO" id="GO:1990573">
    <property type="term" value="P:potassium ion import across plasma membrane"/>
    <property type="evidence" value="ECO:0007669"/>
    <property type="project" value="TreeGrafter"/>
</dbReference>
<accession>A0A0R3RDJ6</accession>
<reference evidence="8" key="1">
    <citation type="submission" date="2017-02" db="UniProtKB">
        <authorList>
            <consortium name="WormBaseParasite"/>
        </authorList>
    </citation>
    <scope>IDENTIFICATION</scope>
</reference>
<dbReference type="GO" id="GO:0055075">
    <property type="term" value="P:potassium ion homeostasis"/>
    <property type="evidence" value="ECO:0007669"/>
    <property type="project" value="TreeGrafter"/>
</dbReference>
<protein>
    <submittedName>
        <fullName evidence="8">AA_permease domain-containing protein</fullName>
    </submittedName>
</protein>